<dbReference type="InterPro" id="IPR050988">
    <property type="entry name" value="Mannitol_DH/Oxidoreductase"/>
</dbReference>
<comment type="caution">
    <text evidence="8">The sequence shown here is derived from an EMBL/GenBank/DDBJ whole genome shotgun (WGS) entry which is preliminary data.</text>
</comment>
<dbReference type="InterPro" id="IPR023027">
    <property type="entry name" value="Mannitol_DH_CS"/>
</dbReference>
<feature type="domain" description="Mannitol dehydrogenase C-terminal" evidence="7">
    <location>
        <begin position="294"/>
        <end position="466"/>
    </location>
</feature>
<protein>
    <recommendedName>
        <fullName evidence="4">mannitol 2-dehydrogenase</fullName>
        <ecNumber evidence="4">1.1.1.67</ecNumber>
    </recommendedName>
</protein>
<dbReference type="GO" id="GO:0050086">
    <property type="term" value="F:mannitol 2-dehydrogenase activity"/>
    <property type="evidence" value="ECO:0007669"/>
    <property type="project" value="UniProtKB-EC"/>
</dbReference>
<evidence type="ECO:0000313" key="8">
    <source>
        <dbReference type="EMBL" id="GMH56966.1"/>
    </source>
</evidence>
<dbReference type="InterPro" id="IPR008927">
    <property type="entry name" value="6-PGluconate_DH-like_C_sf"/>
</dbReference>
<evidence type="ECO:0000256" key="5">
    <source>
        <dbReference type="ARBA" id="ARBA00047733"/>
    </source>
</evidence>
<dbReference type="PROSITE" id="PS00974">
    <property type="entry name" value="MANNITOL_DHGENASE"/>
    <property type="match status" value="1"/>
</dbReference>
<comment type="similarity">
    <text evidence="1">Belongs to the mannitol dehydrogenase family.</text>
</comment>
<dbReference type="Gene3D" id="1.10.1040.10">
    <property type="entry name" value="N-(1-d-carboxylethyl)-l-norvaline Dehydrogenase, domain 2"/>
    <property type="match status" value="1"/>
</dbReference>
<dbReference type="InterPro" id="IPR013118">
    <property type="entry name" value="Mannitol_DH_C"/>
</dbReference>
<evidence type="ECO:0000259" key="6">
    <source>
        <dbReference type="Pfam" id="PF01232"/>
    </source>
</evidence>
<dbReference type="Pfam" id="PF01232">
    <property type="entry name" value="Mannitol_dh"/>
    <property type="match status" value="1"/>
</dbReference>
<dbReference type="InterPro" id="IPR000669">
    <property type="entry name" value="Mannitol_DH"/>
</dbReference>
<evidence type="ECO:0000256" key="1">
    <source>
        <dbReference type="ARBA" id="ARBA00006541"/>
    </source>
</evidence>
<evidence type="ECO:0000259" key="7">
    <source>
        <dbReference type="Pfam" id="PF08125"/>
    </source>
</evidence>
<dbReference type="EC" id="1.1.1.67" evidence="4"/>
<evidence type="ECO:0000256" key="2">
    <source>
        <dbReference type="ARBA" id="ARBA00023002"/>
    </source>
</evidence>
<gene>
    <name evidence="8" type="ORF">TrRE_jg13238</name>
</gene>
<dbReference type="Proteomes" id="UP001165082">
    <property type="component" value="Unassembled WGS sequence"/>
</dbReference>
<evidence type="ECO:0000313" key="9">
    <source>
        <dbReference type="Proteomes" id="UP001165082"/>
    </source>
</evidence>
<accession>A0A9W6ZRX8</accession>
<dbReference type="GO" id="GO:0019594">
    <property type="term" value="P:mannitol metabolic process"/>
    <property type="evidence" value="ECO:0007669"/>
    <property type="project" value="InterPro"/>
</dbReference>
<evidence type="ECO:0000256" key="4">
    <source>
        <dbReference type="ARBA" id="ARBA00038970"/>
    </source>
</evidence>
<dbReference type="SUPFAM" id="SSF51735">
    <property type="entry name" value="NAD(P)-binding Rossmann-fold domains"/>
    <property type="match status" value="1"/>
</dbReference>
<keyword evidence="9" id="KW-1185">Reference proteome</keyword>
<dbReference type="Pfam" id="PF08125">
    <property type="entry name" value="Mannitol_dh_C"/>
    <property type="match status" value="1"/>
</dbReference>
<dbReference type="PANTHER" id="PTHR43362:SF1">
    <property type="entry name" value="MANNITOL DEHYDROGENASE 2-RELATED"/>
    <property type="match status" value="1"/>
</dbReference>
<proteinExistence type="inferred from homology"/>
<dbReference type="InterPro" id="IPR013131">
    <property type="entry name" value="Mannitol_DH_N"/>
</dbReference>
<sequence length="497" mass="55208">MAHSLSRSTLAPSVGQPASSADNIIAHVGVGGFSRSHLFSILNSLYNQNNSLSWSITGVGLKPWDARIHEALSTQDCLYTVNELASGIDKATIVTSLTDYAPVFKDPMEMAKILDPKVKIVSLTVTEKGYTMDTNGNLDVNNEDVKKDIANISKPDFSPTTNPPNTAVGLIAVVLLDRMLKNPTLNPPTIMSCDNLPMNGNTTKKVVAQFVSLLNNASLTTYLTTKVAFPNSMVDRITPVTLPEHIKALETNHNILDNWPVVCEPFLQWVVEDTFTDGRPDFPSADGVIFTSSVEHYEFMKLRLLNSTHSSLSYISTLKGHKYVHEAMSDKDITAFVRSYMHEVKKTLHPVPGIDLDEYIETLIQRFSNPNIADTLDRLSMDGSGKFKATLLPPLREMKEKGWDVQGNADGISLALAGYVKYYGEVEETVPDPLKDELESAGKKMKGDMSKDNLGAFLEIVFGELRWEQLIDNVYMWYMVLEEKGAEETMVKFNESR</sequence>
<organism evidence="8 9">
    <name type="scientific">Triparma retinervis</name>
    <dbReference type="NCBI Taxonomy" id="2557542"/>
    <lineage>
        <taxon>Eukaryota</taxon>
        <taxon>Sar</taxon>
        <taxon>Stramenopiles</taxon>
        <taxon>Ochrophyta</taxon>
        <taxon>Bolidophyceae</taxon>
        <taxon>Parmales</taxon>
        <taxon>Triparmaceae</taxon>
        <taxon>Triparma</taxon>
    </lineage>
</organism>
<dbReference type="SUPFAM" id="SSF48179">
    <property type="entry name" value="6-phosphogluconate dehydrogenase C-terminal domain-like"/>
    <property type="match status" value="1"/>
</dbReference>
<dbReference type="InterPro" id="IPR036291">
    <property type="entry name" value="NAD(P)-bd_dom_sf"/>
</dbReference>
<dbReference type="OrthoDB" id="418169at2759"/>
<dbReference type="Gene3D" id="3.40.50.720">
    <property type="entry name" value="NAD(P)-binding Rossmann-like Domain"/>
    <property type="match status" value="1"/>
</dbReference>
<name>A0A9W6ZRX8_9STRA</name>
<dbReference type="InterPro" id="IPR013328">
    <property type="entry name" value="6PGD_dom2"/>
</dbReference>
<comment type="catalytic activity">
    <reaction evidence="5">
        <text>D-mannitol + NAD(+) = D-fructose + NADH + H(+)</text>
        <dbReference type="Rhea" id="RHEA:12084"/>
        <dbReference type="ChEBI" id="CHEBI:15378"/>
        <dbReference type="ChEBI" id="CHEBI:16899"/>
        <dbReference type="ChEBI" id="CHEBI:37721"/>
        <dbReference type="ChEBI" id="CHEBI:57540"/>
        <dbReference type="ChEBI" id="CHEBI:57945"/>
        <dbReference type="EC" id="1.1.1.67"/>
    </reaction>
</comment>
<dbReference type="EMBL" id="BRXZ01003547">
    <property type="protein sequence ID" value="GMH56966.1"/>
    <property type="molecule type" value="Genomic_DNA"/>
</dbReference>
<evidence type="ECO:0000256" key="3">
    <source>
        <dbReference type="ARBA" id="ARBA00023027"/>
    </source>
</evidence>
<dbReference type="PRINTS" id="PR00084">
    <property type="entry name" value="MTLDHDRGNASE"/>
</dbReference>
<keyword evidence="2" id="KW-0560">Oxidoreductase</keyword>
<feature type="domain" description="Mannitol dehydrogenase N-terminal" evidence="6">
    <location>
        <begin position="25"/>
        <end position="282"/>
    </location>
</feature>
<keyword evidence="3" id="KW-0520">NAD</keyword>
<dbReference type="PANTHER" id="PTHR43362">
    <property type="entry name" value="MANNITOL DEHYDROGENASE DSF1-RELATED"/>
    <property type="match status" value="1"/>
</dbReference>
<dbReference type="AlphaFoldDB" id="A0A9W6ZRX8"/>
<reference evidence="8" key="1">
    <citation type="submission" date="2022-07" db="EMBL/GenBank/DDBJ databases">
        <title>Genome analysis of Parmales, a sister group of diatoms, reveals the evolutionary specialization of diatoms from phago-mixotrophs to photoautotrophs.</title>
        <authorList>
            <person name="Ban H."/>
            <person name="Sato S."/>
            <person name="Yoshikawa S."/>
            <person name="Kazumasa Y."/>
            <person name="Nakamura Y."/>
            <person name="Ichinomiya M."/>
            <person name="Saitoh K."/>
            <person name="Sato N."/>
            <person name="Blanc-Mathieu R."/>
            <person name="Endo H."/>
            <person name="Kuwata A."/>
            <person name="Ogata H."/>
        </authorList>
    </citation>
    <scope>NUCLEOTIDE SEQUENCE</scope>
</reference>